<keyword evidence="3" id="KW-1185">Reference proteome</keyword>
<evidence type="ECO:0000313" key="3">
    <source>
        <dbReference type="Proteomes" id="UP000319257"/>
    </source>
</evidence>
<protein>
    <recommendedName>
        <fullName evidence="4">Secreted protein</fullName>
    </recommendedName>
</protein>
<gene>
    <name evidence="2" type="ORF">E0L32_001154</name>
</gene>
<comment type="caution">
    <text evidence="2">The sequence shown here is derived from an EMBL/GenBank/DDBJ whole genome shotgun (WGS) entry which is preliminary data.</text>
</comment>
<evidence type="ECO:0000256" key="1">
    <source>
        <dbReference type="SAM" id="SignalP"/>
    </source>
</evidence>
<evidence type="ECO:0000313" key="2">
    <source>
        <dbReference type="EMBL" id="TPX11336.1"/>
    </source>
</evidence>
<accession>A0A507AX67</accession>
<dbReference type="InParanoid" id="A0A507AX67"/>
<dbReference type="EMBL" id="SKBQ01000004">
    <property type="protein sequence ID" value="TPX11336.1"/>
    <property type="molecule type" value="Genomic_DNA"/>
</dbReference>
<name>A0A507AX67_9PEZI</name>
<proteinExistence type="predicted"/>
<dbReference type="GeneID" id="41968601"/>
<dbReference type="Proteomes" id="UP000319257">
    <property type="component" value="Unassembled WGS sequence"/>
</dbReference>
<sequence>MKLVLVATLLAMCNGVFAVPTSDSPVEDHDLDARDNLRSGIGARKIGVPRIGWGMQRQGMDDPASGGPVKWVAWPEGEEQVAFNCRHNKVLAGKKQSLCDNPVPWDSYTWTKFTGCRDTKELKHGNPKEVWISNKKNGKYKKALKCGKLKEKKYPCDLATPEKPDTIKWGICE</sequence>
<dbReference type="RefSeq" id="XP_030993047.1">
    <property type="nucleotide sequence ID" value="XM_031134326.1"/>
</dbReference>
<reference evidence="2 3" key="1">
    <citation type="submission" date="2019-06" db="EMBL/GenBank/DDBJ databases">
        <title>Draft genome sequence of the filamentous fungus Phialemoniopsis curvata isolated from diesel fuel.</title>
        <authorList>
            <person name="Varaljay V.A."/>
            <person name="Lyon W.J."/>
            <person name="Crouch A.L."/>
            <person name="Drake C.E."/>
            <person name="Hollomon J.M."/>
            <person name="Nadeau L.J."/>
            <person name="Nunn H.S."/>
            <person name="Stevenson B.S."/>
            <person name="Bojanowski C.L."/>
            <person name="Crookes-Goodson W.J."/>
        </authorList>
    </citation>
    <scope>NUCLEOTIDE SEQUENCE [LARGE SCALE GENOMIC DNA]</scope>
    <source>
        <strain evidence="2 3">D216</strain>
    </source>
</reference>
<organism evidence="2 3">
    <name type="scientific">Thyridium curvatum</name>
    <dbReference type="NCBI Taxonomy" id="1093900"/>
    <lineage>
        <taxon>Eukaryota</taxon>
        <taxon>Fungi</taxon>
        <taxon>Dikarya</taxon>
        <taxon>Ascomycota</taxon>
        <taxon>Pezizomycotina</taxon>
        <taxon>Sordariomycetes</taxon>
        <taxon>Sordariomycetidae</taxon>
        <taxon>Thyridiales</taxon>
        <taxon>Thyridiaceae</taxon>
        <taxon>Thyridium</taxon>
    </lineage>
</organism>
<evidence type="ECO:0008006" key="4">
    <source>
        <dbReference type="Google" id="ProtNLM"/>
    </source>
</evidence>
<feature type="signal peptide" evidence="1">
    <location>
        <begin position="1"/>
        <end position="18"/>
    </location>
</feature>
<keyword evidence="1" id="KW-0732">Signal</keyword>
<feature type="chain" id="PRO_5021275119" description="Secreted protein" evidence="1">
    <location>
        <begin position="19"/>
        <end position="173"/>
    </location>
</feature>
<dbReference type="AlphaFoldDB" id="A0A507AX67"/>